<dbReference type="CDD" id="cd00293">
    <property type="entry name" value="USP-like"/>
    <property type="match status" value="1"/>
</dbReference>
<gene>
    <name evidence="3" type="primary">nhaX_1</name>
    <name evidence="3" type="ORF">Psch_00674</name>
</gene>
<comment type="caution">
    <text evidence="3">The sequence shown here is derived from an EMBL/GenBank/DDBJ whole genome shotgun (WGS) entry which is preliminary data.</text>
</comment>
<organism evidence="3 4">
    <name type="scientific">Pelotomaculum schinkii</name>
    <dbReference type="NCBI Taxonomy" id="78350"/>
    <lineage>
        <taxon>Bacteria</taxon>
        <taxon>Bacillati</taxon>
        <taxon>Bacillota</taxon>
        <taxon>Clostridia</taxon>
        <taxon>Eubacteriales</taxon>
        <taxon>Desulfotomaculaceae</taxon>
        <taxon>Pelotomaculum</taxon>
    </lineage>
</organism>
<comment type="similarity">
    <text evidence="1">Belongs to the universal stress protein A family.</text>
</comment>
<dbReference type="PANTHER" id="PTHR46268">
    <property type="entry name" value="STRESS RESPONSE PROTEIN NHAX"/>
    <property type="match status" value="1"/>
</dbReference>
<dbReference type="SUPFAM" id="SSF52402">
    <property type="entry name" value="Adenine nucleotide alpha hydrolases-like"/>
    <property type="match status" value="1"/>
</dbReference>
<evidence type="ECO:0000313" key="3">
    <source>
        <dbReference type="EMBL" id="TEB07131.1"/>
    </source>
</evidence>
<dbReference type="PANTHER" id="PTHR46268:SF6">
    <property type="entry name" value="UNIVERSAL STRESS PROTEIN UP12"/>
    <property type="match status" value="1"/>
</dbReference>
<feature type="domain" description="UspA" evidence="2">
    <location>
        <begin position="1"/>
        <end position="147"/>
    </location>
</feature>
<dbReference type="InterPro" id="IPR014729">
    <property type="entry name" value="Rossmann-like_a/b/a_fold"/>
</dbReference>
<keyword evidence="4" id="KW-1185">Reference proteome</keyword>
<evidence type="ECO:0000256" key="1">
    <source>
        <dbReference type="ARBA" id="ARBA00008791"/>
    </source>
</evidence>
<dbReference type="AlphaFoldDB" id="A0A4Y7RED3"/>
<proteinExistence type="inferred from homology"/>
<accession>A0A4Y7RED3</accession>
<dbReference type="RefSeq" id="WP_190239112.1">
    <property type="nucleotide sequence ID" value="NZ_QFGA01000001.1"/>
</dbReference>
<dbReference type="Pfam" id="PF00582">
    <property type="entry name" value="Usp"/>
    <property type="match status" value="1"/>
</dbReference>
<evidence type="ECO:0000259" key="2">
    <source>
        <dbReference type="Pfam" id="PF00582"/>
    </source>
</evidence>
<dbReference type="PRINTS" id="PR01438">
    <property type="entry name" value="UNVRSLSTRESS"/>
</dbReference>
<dbReference type="InterPro" id="IPR006015">
    <property type="entry name" value="Universal_stress_UspA"/>
</dbReference>
<sequence>MIQRILVGYDDGALSQKALETAIEMARNNKAEIFIVSVLDIPLYISSPDMLPPDNISITKFFYDNTRLYFEKLQEQAAIRVKEEGLAVTTKVLEGNPGKTLVWYAEEIKADLIAIGSNNRGILDRLFLGSVSNYVIHHAKRMVLVAKN</sequence>
<dbReference type="Proteomes" id="UP000298324">
    <property type="component" value="Unassembled WGS sequence"/>
</dbReference>
<reference evidence="3 4" key="1">
    <citation type="journal article" date="2018" name="Environ. Microbiol.">
        <title>Novel energy conservation strategies and behaviour of Pelotomaculum schinkii driving syntrophic propionate catabolism.</title>
        <authorList>
            <person name="Hidalgo-Ahumada C.A.P."/>
            <person name="Nobu M.K."/>
            <person name="Narihiro T."/>
            <person name="Tamaki H."/>
            <person name="Liu W.T."/>
            <person name="Kamagata Y."/>
            <person name="Stams A.J.M."/>
            <person name="Imachi H."/>
            <person name="Sousa D.Z."/>
        </authorList>
    </citation>
    <scope>NUCLEOTIDE SEQUENCE [LARGE SCALE GENOMIC DNA]</scope>
    <source>
        <strain evidence="3 4">HH</strain>
    </source>
</reference>
<dbReference type="EMBL" id="QFGA01000001">
    <property type="protein sequence ID" value="TEB07131.1"/>
    <property type="molecule type" value="Genomic_DNA"/>
</dbReference>
<evidence type="ECO:0000313" key="4">
    <source>
        <dbReference type="Proteomes" id="UP000298324"/>
    </source>
</evidence>
<protein>
    <submittedName>
        <fullName evidence="3">Stress response protein NhaX</fullName>
    </submittedName>
</protein>
<name>A0A4Y7RED3_9FIRM</name>
<dbReference type="Gene3D" id="3.40.50.620">
    <property type="entry name" value="HUPs"/>
    <property type="match status" value="1"/>
</dbReference>
<dbReference type="InterPro" id="IPR006016">
    <property type="entry name" value="UspA"/>
</dbReference>